<dbReference type="PANTHER" id="PTHR30069:SF46">
    <property type="entry name" value="OAR PROTEIN"/>
    <property type="match status" value="1"/>
</dbReference>
<sequence>MKASIQLRKKLLASLISTAVIAVAGVPMVSWAQSANANLRGKAPPSATITAKNVATGAQRRTTANADGSYALVGLPPGTYTVDAGAGTEQTVRLSVASTATLNLTQAAAAPAGAVNATTLTGVSVTATALTEVKTSEIGSTVSLHQINTTPQITRNFLEFADTVPGMAFNVENGKTSIKAGAQPAANVNVYIDGVGQKNYVHGGGISGQAGPNHDGDVGNPFPQLAIGEYRVITSNYKAEYDQISSAAITAETKSGTNEFHGEVFNTFTSDRLRAETPAESDAHNKARGVSREYGGAFGGPIITDKLHFFVTYEGKKFSTPTTTTGSGHTYNNVSYNDFLPADAKAQLGPTALPFKENLYFGKIDWEPTDRDRFELSTKIRKETQIYGAGLTTAASANYNYKNDDKRFDARWQHSADSWFNELLWTYESTLDTPTPITDAPATTYFWNAPAPADTILMINGQDPRQYFEASQKGNGIQDNLTFNDLTWHGDHVVKMGVKYKEVTLSDRDSATNANYFYNVSPDGTEATPYKVVFGKVNSGLPLTAVSKNKQFGTYIQDDWSVNDKLTVNLGVRWDYEKSPQFLDYHTLQPIVDAINAPTYDFNGETINQSYAQSLAAGGININNYISTGHNRSAQKNEIQPRLGFSYDLNGDEEHVIFGGAGRAYDRNLFDVISLENSKNALSEPTVDFENPTAIDGCGPGKANGTSCFAWDPKYLDAANLQGLGSGVSEVDMINNNIKSPYSDQFSLGMRNKLGDWNTSVTLARILQYDGIIGTLGNRYPNGKFYNYENFTNQWGGAGVPGIGNLILFDNGKTTYNTQLLLSAEKPYTRESGWGMTIAYTHTHATQNRLYSDGYAFDLPGIQYYPFQTSSAAPKHRLVMTGVVDAPWGITVAGKLTLATPTPVSAIGCCNLWPNSVGVQGEMSAAYPVVGIPKGSHFLVGGPIFGYRDIDLQATKNFDLGRDMVLQLRFDALNVLNFKNYNDTIDNYTGAAYNPSYNRIGNILGVPRTYKLTADFRF</sequence>
<evidence type="ECO:0000256" key="5">
    <source>
        <dbReference type="ARBA" id="ARBA00023136"/>
    </source>
</evidence>
<feature type="domain" description="TonB-dependent transporter Oar-like beta-barrel" evidence="8">
    <location>
        <begin position="253"/>
        <end position="326"/>
    </location>
</feature>
<evidence type="ECO:0000256" key="1">
    <source>
        <dbReference type="ARBA" id="ARBA00004571"/>
    </source>
</evidence>
<evidence type="ECO:0000313" key="10">
    <source>
        <dbReference type="Proteomes" id="UP001549251"/>
    </source>
</evidence>
<evidence type="ECO:0000256" key="6">
    <source>
        <dbReference type="ARBA" id="ARBA00023237"/>
    </source>
</evidence>
<dbReference type="PANTHER" id="PTHR30069">
    <property type="entry name" value="TONB-DEPENDENT OUTER MEMBRANE RECEPTOR"/>
    <property type="match status" value="1"/>
</dbReference>
<dbReference type="EMBL" id="JBEPSD010000001">
    <property type="protein sequence ID" value="MET4569430.1"/>
    <property type="molecule type" value="Genomic_DNA"/>
</dbReference>
<dbReference type="InterPro" id="IPR036942">
    <property type="entry name" value="Beta-barrel_TonB_sf"/>
</dbReference>
<keyword evidence="7" id="KW-0732">Signal</keyword>
<comment type="subcellular location">
    <subcellularLocation>
        <location evidence="1">Cell outer membrane</location>
        <topology evidence="1">Multi-pass membrane protein</topology>
    </subcellularLocation>
</comment>
<dbReference type="Pfam" id="PF13620">
    <property type="entry name" value="CarboxypepD_reg"/>
    <property type="match status" value="1"/>
</dbReference>
<dbReference type="InterPro" id="IPR039426">
    <property type="entry name" value="TonB-dep_rcpt-like"/>
</dbReference>
<dbReference type="Proteomes" id="UP001549251">
    <property type="component" value="Unassembled WGS sequence"/>
</dbReference>
<evidence type="ECO:0000256" key="2">
    <source>
        <dbReference type="ARBA" id="ARBA00022448"/>
    </source>
</evidence>
<reference evidence="9 10" key="1">
    <citation type="submission" date="2024-06" db="EMBL/GenBank/DDBJ databases">
        <title>Sorghum-associated microbial communities from plants grown in Nebraska, USA.</title>
        <authorList>
            <person name="Schachtman D."/>
        </authorList>
    </citation>
    <scope>NUCLEOTIDE SEQUENCE [LARGE SCALE GENOMIC DNA]</scope>
    <source>
        <strain evidence="9 10">1757</strain>
    </source>
</reference>
<evidence type="ECO:0000256" key="3">
    <source>
        <dbReference type="ARBA" id="ARBA00022452"/>
    </source>
</evidence>
<keyword evidence="10" id="KW-1185">Reference proteome</keyword>
<gene>
    <name evidence="9" type="ORF">ABIE04_001757</name>
</gene>
<dbReference type="Gene3D" id="2.60.40.1120">
    <property type="entry name" value="Carboxypeptidase-like, regulatory domain"/>
    <property type="match status" value="1"/>
</dbReference>
<dbReference type="SUPFAM" id="SSF56935">
    <property type="entry name" value="Porins"/>
    <property type="match status" value="1"/>
</dbReference>
<name>A0ABV2PWK9_9GAMM</name>
<evidence type="ECO:0000256" key="4">
    <source>
        <dbReference type="ARBA" id="ARBA00022692"/>
    </source>
</evidence>
<keyword evidence="5" id="KW-0472">Membrane</keyword>
<evidence type="ECO:0000313" key="9">
    <source>
        <dbReference type="EMBL" id="MET4569430.1"/>
    </source>
</evidence>
<proteinExistence type="predicted"/>
<comment type="caution">
    <text evidence="9">The sequence shown here is derived from an EMBL/GenBank/DDBJ whole genome shotgun (WGS) entry which is preliminary data.</text>
</comment>
<keyword evidence="3" id="KW-1134">Transmembrane beta strand</keyword>
<keyword evidence="2" id="KW-0813">Transport</keyword>
<evidence type="ECO:0000256" key="7">
    <source>
        <dbReference type="SAM" id="SignalP"/>
    </source>
</evidence>
<feature type="domain" description="TonB-dependent transporter Oar-like beta-barrel" evidence="8">
    <location>
        <begin position="350"/>
        <end position="889"/>
    </location>
</feature>
<organism evidence="9 10">
    <name type="scientific">Rhodanobacter soli</name>
    <dbReference type="NCBI Taxonomy" id="590609"/>
    <lineage>
        <taxon>Bacteria</taxon>
        <taxon>Pseudomonadati</taxon>
        <taxon>Pseudomonadota</taxon>
        <taxon>Gammaproteobacteria</taxon>
        <taxon>Lysobacterales</taxon>
        <taxon>Rhodanobacteraceae</taxon>
        <taxon>Rhodanobacter</taxon>
    </lineage>
</organism>
<keyword evidence="9" id="KW-0675">Receptor</keyword>
<dbReference type="InterPro" id="IPR057601">
    <property type="entry name" value="Oar-like_b-barrel"/>
</dbReference>
<accession>A0ABV2PWK9</accession>
<dbReference type="Pfam" id="PF25183">
    <property type="entry name" value="OMP_b-brl_4"/>
    <property type="match status" value="2"/>
</dbReference>
<evidence type="ECO:0000259" key="8">
    <source>
        <dbReference type="Pfam" id="PF25183"/>
    </source>
</evidence>
<dbReference type="SUPFAM" id="SSF49452">
    <property type="entry name" value="Starch-binding domain-like"/>
    <property type="match status" value="1"/>
</dbReference>
<dbReference type="Gene3D" id="2.40.170.20">
    <property type="entry name" value="TonB-dependent receptor, beta-barrel domain"/>
    <property type="match status" value="1"/>
</dbReference>
<dbReference type="RefSeq" id="WP_354548811.1">
    <property type="nucleotide sequence ID" value="NZ_JBEPSD010000001.1"/>
</dbReference>
<dbReference type="InterPro" id="IPR013784">
    <property type="entry name" value="Carb-bd-like_fold"/>
</dbReference>
<feature type="chain" id="PRO_5047261871" evidence="7">
    <location>
        <begin position="25"/>
        <end position="1018"/>
    </location>
</feature>
<keyword evidence="6" id="KW-0998">Cell outer membrane</keyword>
<dbReference type="PROSITE" id="PS01156">
    <property type="entry name" value="TONB_DEPENDENT_REC_2"/>
    <property type="match status" value="1"/>
</dbReference>
<keyword evidence="4" id="KW-0812">Transmembrane</keyword>
<protein>
    <submittedName>
        <fullName evidence="9">Outer membrane receptor protein involved in Fe transport</fullName>
    </submittedName>
</protein>
<feature type="signal peptide" evidence="7">
    <location>
        <begin position="1"/>
        <end position="24"/>
    </location>
</feature>
<dbReference type="InterPro" id="IPR010917">
    <property type="entry name" value="TonB_rcpt_CS"/>
</dbReference>